<dbReference type="InterPro" id="IPR050090">
    <property type="entry name" value="Tyrosine_recombinase_XerCD"/>
</dbReference>
<sequence>MAWLTHEQITELLYDRQRQSTLLALVVKICLITGARWREAVNLTRSQVTKYQITFVRTKGKKNRSIPISKELYEEIIALEGFRFFTDCYFQFLSVMDKTSIVLPRGQLTHVLLHTFAAHFMMSGGNILDRQKILGHHDIKMTMRYAHLAPYHLEMTLRFNPIATLPSGGSGWHYPVIATPYHQPNSLITLQVIVFFTNPFT</sequence>
<evidence type="ECO:0000313" key="5">
    <source>
        <dbReference type="Proteomes" id="UP000254103"/>
    </source>
</evidence>
<dbReference type="EMBL" id="UGLJ01000002">
    <property type="protein sequence ID" value="STT92496.1"/>
    <property type="molecule type" value="Genomic_DNA"/>
</dbReference>
<dbReference type="Pfam" id="PF00589">
    <property type="entry name" value="Phage_integrase"/>
    <property type="match status" value="2"/>
</dbReference>
<dbReference type="CDD" id="cd00796">
    <property type="entry name" value="INT_Rci_Hp1_C"/>
    <property type="match status" value="1"/>
</dbReference>
<dbReference type="InterPro" id="IPR011010">
    <property type="entry name" value="DNA_brk_join_enz"/>
</dbReference>
<name>A0A377XZ10_KLEPN</name>
<feature type="domain" description="Tyr recombinase" evidence="3">
    <location>
        <begin position="1"/>
        <end position="158"/>
    </location>
</feature>
<dbReference type="PANTHER" id="PTHR30349">
    <property type="entry name" value="PHAGE INTEGRASE-RELATED"/>
    <property type="match status" value="1"/>
</dbReference>
<dbReference type="PANTHER" id="PTHR30349:SF93">
    <property type="entry name" value="FELS-2 PROPHAGE PROTEIN"/>
    <property type="match status" value="1"/>
</dbReference>
<keyword evidence="2" id="KW-0233">DNA recombination</keyword>
<gene>
    <name evidence="4" type="ORF">NCTC5052_00872</name>
</gene>
<protein>
    <submittedName>
        <fullName evidence="4">Integrase family protein</fullName>
    </submittedName>
</protein>
<dbReference type="GO" id="GO:0006310">
    <property type="term" value="P:DNA recombination"/>
    <property type="evidence" value="ECO:0007669"/>
    <property type="project" value="UniProtKB-KW"/>
</dbReference>
<dbReference type="InterPro" id="IPR013762">
    <property type="entry name" value="Integrase-like_cat_sf"/>
</dbReference>
<accession>A0A377XZ10</accession>
<dbReference type="GO" id="GO:0015074">
    <property type="term" value="P:DNA integration"/>
    <property type="evidence" value="ECO:0007669"/>
    <property type="project" value="UniProtKB-KW"/>
</dbReference>
<dbReference type="Proteomes" id="UP000254103">
    <property type="component" value="Unassembled WGS sequence"/>
</dbReference>
<dbReference type="AlphaFoldDB" id="A0A377XZ10"/>
<dbReference type="GO" id="GO:0003677">
    <property type="term" value="F:DNA binding"/>
    <property type="evidence" value="ECO:0007669"/>
    <property type="project" value="InterPro"/>
</dbReference>
<evidence type="ECO:0000256" key="1">
    <source>
        <dbReference type="ARBA" id="ARBA00022908"/>
    </source>
</evidence>
<organism evidence="4 5">
    <name type="scientific">Klebsiella pneumoniae</name>
    <dbReference type="NCBI Taxonomy" id="573"/>
    <lineage>
        <taxon>Bacteria</taxon>
        <taxon>Pseudomonadati</taxon>
        <taxon>Pseudomonadota</taxon>
        <taxon>Gammaproteobacteria</taxon>
        <taxon>Enterobacterales</taxon>
        <taxon>Enterobacteriaceae</taxon>
        <taxon>Klebsiella/Raoultella group</taxon>
        <taxon>Klebsiella</taxon>
        <taxon>Klebsiella pneumoniae complex</taxon>
    </lineage>
</organism>
<evidence type="ECO:0000313" key="4">
    <source>
        <dbReference type="EMBL" id="STT92496.1"/>
    </source>
</evidence>
<dbReference type="InterPro" id="IPR002104">
    <property type="entry name" value="Integrase_catalytic"/>
</dbReference>
<evidence type="ECO:0000259" key="3">
    <source>
        <dbReference type="PROSITE" id="PS51898"/>
    </source>
</evidence>
<dbReference type="Gene3D" id="1.10.443.10">
    <property type="entry name" value="Intergrase catalytic core"/>
    <property type="match status" value="1"/>
</dbReference>
<proteinExistence type="predicted"/>
<evidence type="ECO:0000256" key="2">
    <source>
        <dbReference type="ARBA" id="ARBA00023172"/>
    </source>
</evidence>
<keyword evidence="1" id="KW-0229">DNA integration</keyword>
<dbReference type="PROSITE" id="PS51898">
    <property type="entry name" value="TYR_RECOMBINASE"/>
    <property type="match status" value="1"/>
</dbReference>
<reference evidence="4 5" key="1">
    <citation type="submission" date="2018-06" db="EMBL/GenBank/DDBJ databases">
        <authorList>
            <consortium name="Pathogen Informatics"/>
            <person name="Doyle S."/>
        </authorList>
    </citation>
    <scope>NUCLEOTIDE SEQUENCE [LARGE SCALE GENOMIC DNA]</scope>
    <source>
        <strain evidence="4 5">NCTC5052</strain>
    </source>
</reference>
<dbReference type="SUPFAM" id="SSF56349">
    <property type="entry name" value="DNA breaking-rejoining enzymes"/>
    <property type="match status" value="1"/>
</dbReference>